<dbReference type="Proteomes" id="UP000254589">
    <property type="component" value="Unassembled WGS sequence"/>
</dbReference>
<reference evidence="3" key="1">
    <citation type="submission" date="2014-12" db="EMBL/GenBank/DDBJ databases">
        <title>Complete Genome Sequencing of Pandoraea pulmonicola DSM 16583.</title>
        <authorList>
            <person name="Chan K.-G."/>
        </authorList>
    </citation>
    <scope>NUCLEOTIDE SEQUENCE [LARGE SCALE GENOMIC DNA]</scope>
    <source>
        <strain evidence="3">DSM 16583</strain>
    </source>
</reference>
<evidence type="ECO:0000313" key="2">
    <source>
        <dbReference type="EMBL" id="SUA90057.1"/>
    </source>
</evidence>
<reference evidence="2 4" key="3">
    <citation type="submission" date="2018-06" db="EMBL/GenBank/DDBJ databases">
        <authorList>
            <consortium name="Pathogen Informatics"/>
            <person name="Doyle S."/>
        </authorList>
    </citation>
    <scope>NUCLEOTIDE SEQUENCE [LARGE SCALE GENOMIC DNA]</scope>
    <source>
        <strain evidence="2 4">NCTC13159</strain>
    </source>
</reference>
<dbReference type="Proteomes" id="UP000035086">
    <property type="component" value="Chromosome"/>
</dbReference>
<gene>
    <name evidence="2" type="ORF">NCTC13159_01536</name>
    <name evidence="1" type="ORF">RO07_13515</name>
</gene>
<dbReference type="EMBL" id="CP010310">
    <property type="protein sequence ID" value="AJC21248.1"/>
    <property type="molecule type" value="Genomic_DNA"/>
</dbReference>
<dbReference type="RefSeq" id="WP_039408616.1">
    <property type="nucleotide sequence ID" value="NZ_CP010310.2"/>
</dbReference>
<proteinExistence type="predicted"/>
<protein>
    <submittedName>
        <fullName evidence="2">Uncharacterized protein</fullName>
    </submittedName>
</protein>
<accession>A0AAJ4ZB49</accession>
<dbReference type="KEGG" id="ppul:RO07_13515"/>
<evidence type="ECO:0000313" key="4">
    <source>
        <dbReference type="Proteomes" id="UP000254589"/>
    </source>
</evidence>
<dbReference type="AlphaFoldDB" id="A0AAJ4ZB49"/>
<organism evidence="2 4">
    <name type="scientific">Pandoraea pulmonicola</name>
    <dbReference type="NCBI Taxonomy" id="93221"/>
    <lineage>
        <taxon>Bacteria</taxon>
        <taxon>Pseudomonadati</taxon>
        <taxon>Pseudomonadota</taxon>
        <taxon>Betaproteobacteria</taxon>
        <taxon>Burkholderiales</taxon>
        <taxon>Burkholderiaceae</taxon>
        <taxon>Pandoraea</taxon>
    </lineage>
</organism>
<reference evidence="1" key="2">
    <citation type="submission" date="2016-11" db="EMBL/GenBank/DDBJ databases">
        <title>Complete Genome Sequencing of Pandoraea pulmonicola DSM 16583.</title>
        <authorList>
            <person name="Chan K.-G."/>
        </authorList>
    </citation>
    <scope>NUCLEOTIDE SEQUENCE</scope>
    <source>
        <strain evidence="1">DSM 16583</strain>
    </source>
</reference>
<sequence length="101" mass="11279">MSDEAWYAVLEHALAMQEGEYISACSGPTTLLLERRADVLIAMREIPSTIDDLTSFAAQMHLTTHLSDCQILSFGDSRYLCAWRRRPVDADWLAALAAADF</sequence>
<name>A0AAJ4ZB49_PANPU</name>
<evidence type="ECO:0000313" key="1">
    <source>
        <dbReference type="EMBL" id="AJC21248.1"/>
    </source>
</evidence>
<keyword evidence="3" id="KW-1185">Reference proteome</keyword>
<evidence type="ECO:0000313" key="3">
    <source>
        <dbReference type="Proteomes" id="UP000035086"/>
    </source>
</evidence>
<dbReference type="EMBL" id="UGSJ01000001">
    <property type="protein sequence ID" value="SUA90057.1"/>
    <property type="molecule type" value="Genomic_DNA"/>
</dbReference>